<sequence length="217" mass="23399">MSPNESTDRSPLSRTPGVPAPLPSRRGGDVAQAAAAALAPPPHFVDGRVVVVEADPKWPYLFQREADRIRGALGAAALEVEHVGSTAVPGLSAKPCVDVLLIVPDPGDEAAYLAPLEAAGYALWHREPEADGHRVLRGPDVNTNVHVYGPGAGEAERLRLFRDRLCADAGDRERYDRTKRELARRTWDSLDDYTDAKAALVEEIIGRARESAAARAE</sequence>
<gene>
    <name evidence="2" type="ORF">GCM10023224_21070</name>
</gene>
<evidence type="ECO:0000313" key="2">
    <source>
        <dbReference type="EMBL" id="GAA4939381.1"/>
    </source>
</evidence>
<dbReference type="Gene3D" id="3.30.460.10">
    <property type="entry name" value="Beta Polymerase, domain 2"/>
    <property type="match status" value="1"/>
</dbReference>
<feature type="region of interest" description="Disordered" evidence="1">
    <location>
        <begin position="1"/>
        <end position="33"/>
    </location>
</feature>
<keyword evidence="3" id="KW-1185">Reference proteome</keyword>
<dbReference type="Pfam" id="PF04229">
    <property type="entry name" value="GrpB"/>
    <property type="match status" value="1"/>
</dbReference>
<evidence type="ECO:0000256" key="1">
    <source>
        <dbReference type="SAM" id="MobiDB-lite"/>
    </source>
</evidence>
<accession>A0ABP9GEJ2</accession>
<organism evidence="2 3">
    <name type="scientific">Streptomonospora halophila</name>
    <dbReference type="NCBI Taxonomy" id="427369"/>
    <lineage>
        <taxon>Bacteria</taxon>
        <taxon>Bacillati</taxon>
        <taxon>Actinomycetota</taxon>
        <taxon>Actinomycetes</taxon>
        <taxon>Streptosporangiales</taxon>
        <taxon>Nocardiopsidaceae</taxon>
        <taxon>Streptomonospora</taxon>
    </lineage>
</organism>
<dbReference type="PANTHER" id="PTHR34822:SF1">
    <property type="entry name" value="GRPB FAMILY PROTEIN"/>
    <property type="match status" value="1"/>
</dbReference>
<dbReference type="PANTHER" id="PTHR34822">
    <property type="entry name" value="GRPB DOMAIN PROTEIN (AFU_ORTHOLOGUE AFUA_1G01530)"/>
    <property type="match status" value="1"/>
</dbReference>
<proteinExistence type="predicted"/>
<protein>
    <recommendedName>
        <fullName evidence="4">GrpB family protein</fullName>
    </recommendedName>
</protein>
<dbReference type="InterPro" id="IPR043519">
    <property type="entry name" value="NT_sf"/>
</dbReference>
<feature type="compositionally biased region" description="Polar residues" evidence="1">
    <location>
        <begin position="1"/>
        <end position="13"/>
    </location>
</feature>
<dbReference type="Proteomes" id="UP001499993">
    <property type="component" value="Unassembled WGS sequence"/>
</dbReference>
<name>A0ABP9GEJ2_9ACTN</name>
<dbReference type="InterPro" id="IPR007344">
    <property type="entry name" value="GrpB/CoaE"/>
</dbReference>
<comment type="caution">
    <text evidence="2">The sequence shown here is derived from an EMBL/GenBank/DDBJ whole genome shotgun (WGS) entry which is preliminary data.</text>
</comment>
<dbReference type="SUPFAM" id="SSF81301">
    <property type="entry name" value="Nucleotidyltransferase"/>
    <property type="match status" value="1"/>
</dbReference>
<reference evidence="3" key="1">
    <citation type="journal article" date="2019" name="Int. J. Syst. Evol. Microbiol.">
        <title>The Global Catalogue of Microorganisms (GCM) 10K type strain sequencing project: providing services to taxonomists for standard genome sequencing and annotation.</title>
        <authorList>
            <consortium name="The Broad Institute Genomics Platform"/>
            <consortium name="The Broad Institute Genome Sequencing Center for Infectious Disease"/>
            <person name="Wu L."/>
            <person name="Ma J."/>
        </authorList>
    </citation>
    <scope>NUCLEOTIDE SEQUENCE [LARGE SCALE GENOMIC DNA]</scope>
    <source>
        <strain evidence="3">JCM 18123</strain>
    </source>
</reference>
<dbReference type="RefSeq" id="WP_344142641.1">
    <property type="nucleotide sequence ID" value="NZ_BAABIK010000009.1"/>
</dbReference>
<evidence type="ECO:0008006" key="4">
    <source>
        <dbReference type="Google" id="ProtNLM"/>
    </source>
</evidence>
<dbReference type="EMBL" id="BAABIK010000009">
    <property type="protein sequence ID" value="GAA4939381.1"/>
    <property type="molecule type" value="Genomic_DNA"/>
</dbReference>
<evidence type="ECO:0000313" key="3">
    <source>
        <dbReference type="Proteomes" id="UP001499993"/>
    </source>
</evidence>